<accession>A0AC59EXG6</accession>
<protein>
    <submittedName>
        <fullName evidence="1">Uncharacterized protein</fullName>
    </submittedName>
</protein>
<dbReference type="EMBL" id="KC662249">
    <property type="protein sequence ID" value="AGM15690.1"/>
    <property type="molecule type" value="Genomic_DNA"/>
</dbReference>
<organism evidence="1 2">
    <name type="scientific">Phaeocystis globosa virus PgV-16T</name>
    <dbReference type="NCBI Taxonomy" id="3071227"/>
    <lineage>
        <taxon>Viruses</taxon>
        <taxon>Varidnaviria</taxon>
        <taxon>Bamfordvirae</taxon>
        <taxon>Nucleocytoviricota</taxon>
        <taxon>Megaviricetes</taxon>
        <taxon>Imitervirales</taxon>
        <taxon>Mesomimiviridae</taxon>
        <taxon>Tethysvirus</taxon>
        <taxon>Tethysvirus hollandense</taxon>
    </lineage>
</organism>
<evidence type="ECO:0000313" key="2">
    <source>
        <dbReference type="Proteomes" id="UP000204225"/>
    </source>
</evidence>
<name>A0AC59EXG6_9VIRU</name>
<gene>
    <name evidence="1" type="ORF">PGCG_00386</name>
</gene>
<dbReference type="Proteomes" id="UP000204225">
    <property type="component" value="Segment"/>
</dbReference>
<proteinExistence type="predicted"/>
<sequence>MFKQFLLLGIIFIIVDTAFLYLMSNNFKTMVKKIQGTPLSMKIFPTIFAYLILISSLYYFVVYKNASFLDAFLLGFFIYGVYETTNMAIFKDWNLYVGLIDLTWGGFLFLITTYLYKQSIKYII</sequence>
<keyword evidence="2" id="KW-1185">Reference proteome</keyword>
<evidence type="ECO:0000313" key="1">
    <source>
        <dbReference type="EMBL" id="AGM15690.1"/>
    </source>
</evidence>
<reference evidence="1 2" key="1">
    <citation type="journal article" date="2013" name="Proc. Natl. Acad. Sci. U.S.A.">
        <title>Genome of Phaeocystis globosa virus PgV-16T highlights the common ancestry of the largest known DNA viruses infecting eukaryotes.</title>
        <authorList>
            <person name="Santini S."/>
            <person name="Jeudy S."/>
            <person name="Bartoli J."/>
            <person name="Poirot O."/>
            <person name="Lescot M."/>
            <person name="Abergel C."/>
            <person name="Barbe V."/>
            <person name="Wommack K.E."/>
            <person name="Noordeloos A.A."/>
            <person name="Brussaard C.P."/>
            <person name="Claverie J.M."/>
        </authorList>
    </citation>
    <scope>NUCLEOTIDE SEQUENCE [LARGE SCALE GENOMIC DNA]</scope>
    <source>
        <strain evidence="1 2">16T</strain>
    </source>
</reference>